<dbReference type="Proteomes" id="UP000243528">
    <property type="component" value="Unassembled WGS sequence"/>
</dbReference>
<evidence type="ECO:0000313" key="3">
    <source>
        <dbReference type="Proteomes" id="UP000243528"/>
    </source>
</evidence>
<keyword evidence="3" id="KW-1185">Reference proteome</keyword>
<dbReference type="AlphaFoldDB" id="A0A2P8DY59"/>
<dbReference type="EMBL" id="PYGE01000011">
    <property type="protein sequence ID" value="PSL02159.1"/>
    <property type="molecule type" value="Genomic_DNA"/>
</dbReference>
<name>A0A2P8DY59_9ACTN</name>
<feature type="compositionally biased region" description="Low complexity" evidence="1">
    <location>
        <begin position="19"/>
        <end position="31"/>
    </location>
</feature>
<reference evidence="2 3" key="1">
    <citation type="submission" date="2018-03" db="EMBL/GenBank/DDBJ databases">
        <title>Genomic Encyclopedia of Archaeal and Bacterial Type Strains, Phase II (KMG-II): from individual species to whole genera.</title>
        <authorList>
            <person name="Goeker M."/>
        </authorList>
    </citation>
    <scope>NUCLEOTIDE SEQUENCE [LARGE SCALE GENOMIC DNA]</scope>
    <source>
        <strain evidence="2 3">DSM 45211</strain>
    </source>
</reference>
<sequence length="231" mass="24015">MRRIRLAPVVAALAVAGACGPDASGDDQPAGPDEPDAPDASETTVELDVTLDAELGTGSPSGTAYPPEAQGLVAEYTVTNNTEGPVLVAERRPDVATVDVGIPLPDTAESTWVYAGDDGTVRVTKEMFPVAGDGTNGQAYTVPARRLASGESMTARAFALTPLRRIVAHPDAFDVPGPSELPADATQWRFCVQVAPDPGTRDEPAIFDYTPDRQLLCSDAASLPSGALADR</sequence>
<feature type="region of interest" description="Disordered" evidence="1">
    <location>
        <begin position="19"/>
        <end position="44"/>
    </location>
</feature>
<gene>
    <name evidence="2" type="ORF">CLV30_111114</name>
</gene>
<protein>
    <submittedName>
        <fullName evidence="2">Uncharacterized protein</fullName>
    </submittedName>
</protein>
<evidence type="ECO:0000313" key="2">
    <source>
        <dbReference type="EMBL" id="PSL02159.1"/>
    </source>
</evidence>
<dbReference type="PROSITE" id="PS51257">
    <property type="entry name" value="PROKAR_LIPOPROTEIN"/>
    <property type="match status" value="1"/>
</dbReference>
<proteinExistence type="predicted"/>
<comment type="caution">
    <text evidence="2">The sequence shown here is derived from an EMBL/GenBank/DDBJ whole genome shotgun (WGS) entry which is preliminary data.</text>
</comment>
<accession>A0A2P8DY59</accession>
<evidence type="ECO:0000256" key="1">
    <source>
        <dbReference type="SAM" id="MobiDB-lite"/>
    </source>
</evidence>
<organism evidence="2 3">
    <name type="scientific">Haloactinopolyspora alba</name>
    <dbReference type="NCBI Taxonomy" id="648780"/>
    <lineage>
        <taxon>Bacteria</taxon>
        <taxon>Bacillati</taxon>
        <taxon>Actinomycetota</taxon>
        <taxon>Actinomycetes</taxon>
        <taxon>Jiangellales</taxon>
        <taxon>Jiangellaceae</taxon>
        <taxon>Haloactinopolyspora</taxon>
    </lineage>
</organism>
<dbReference type="RefSeq" id="WP_165358694.1">
    <property type="nucleotide sequence ID" value="NZ_PYGE01000011.1"/>
</dbReference>